<dbReference type="InterPro" id="IPR036909">
    <property type="entry name" value="Cyt_c-like_dom_sf"/>
</dbReference>
<feature type="transmembrane region" description="Helical" evidence="5">
    <location>
        <begin position="100"/>
        <end position="124"/>
    </location>
</feature>
<accession>A0ABQ5QD04</accession>
<comment type="caution">
    <text evidence="7">The sequence shown here is derived from an EMBL/GenBank/DDBJ whole genome shotgun (WGS) entry which is preliminary data.</text>
</comment>
<dbReference type="Proteomes" id="UP001165069">
    <property type="component" value="Unassembled WGS sequence"/>
</dbReference>
<reference evidence="7 8" key="1">
    <citation type="journal article" date="2023" name="Antonie Van Leeuwenhoek">
        <title>Mesoterricola silvestris gen. nov., sp. nov., Mesoterricola sediminis sp. nov., Geothrix oryzae sp. nov., Geothrix edaphica sp. nov., Geothrix rubra sp. nov., and Geothrix limicola sp. nov., six novel members of Acidobacteriota isolated from soils.</title>
        <authorList>
            <person name="Itoh H."/>
            <person name="Sugisawa Y."/>
            <person name="Mise K."/>
            <person name="Xu Z."/>
            <person name="Kuniyasu M."/>
            <person name="Ushijima N."/>
            <person name="Kawano K."/>
            <person name="Kobayashi E."/>
            <person name="Shiratori Y."/>
            <person name="Masuda Y."/>
            <person name="Senoo K."/>
        </authorList>
    </citation>
    <scope>NUCLEOTIDE SEQUENCE [LARGE SCALE GENOMIC DNA]</scope>
    <source>
        <strain evidence="7 8">Red804</strain>
    </source>
</reference>
<dbReference type="InterPro" id="IPR021776">
    <property type="entry name" value="ActD"/>
</dbReference>
<keyword evidence="5" id="KW-1133">Transmembrane helix</keyword>
<dbReference type="Gene3D" id="1.10.760.10">
    <property type="entry name" value="Cytochrome c-like domain"/>
    <property type="match status" value="1"/>
</dbReference>
<keyword evidence="3 4" id="KW-0408">Iron</keyword>
<evidence type="ECO:0000313" key="8">
    <source>
        <dbReference type="Proteomes" id="UP001165069"/>
    </source>
</evidence>
<protein>
    <recommendedName>
        <fullName evidence="6">Cytochrome c domain-containing protein</fullName>
    </recommendedName>
</protein>
<evidence type="ECO:0000256" key="2">
    <source>
        <dbReference type="ARBA" id="ARBA00022723"/>
    </source>
</evidence>
<feature type="domain" description="Cytochrome c" evidence="6">
    <location>
        <begin position="290"/>
        <end position="377"/>
    </location>
</feature>
<dbReference type="Pfam" id="PF11821">
    <property type="entry name" value="ActD"/>
    <property type="match status" value="1"/>
</dbReference>
<feature type="transmembrane region" description="Helical" evidence="5">
    <location>
        <begin position="62"/>
        <end position="80"/>
    </location>
</feature>
<dbReference type="PANTHER" id="PTHR40394:SF2">
    <property type="entry name" value="QUINOL:CYTOCHROME C OXIDOREDUCTASE MEMBRANE PROTEIN"/>
    <property type="match status" value="1"/>
</dbReference>
<feature type="transmembrane region" description="Helical" evidence="5">
    <location>
        <begin position="191"/>
        <end position="213"/>
    </location>
</feature>
<evidence type="ECO:0000313" key="7">
    <source>
        <dbReference type="EMBL" id="GLH72268.1"/>
    </source>
</evidence>
<evidence type="ECO:0000256" key="4">
    <source>
        <dbReference type="PROSITE-ProRule" id="PRU00433"/>
    </source>
</evidence>
<dbReference type="PANTHER" id="PTHR40394">
    <property type="entry name" value="LIPOPROTEIN-RELATED"/>
    <property type="match status" value="1"/>
</dbReference>
<keyword evidence="5" id="KW-0812">Transmembrane</keyword>
<dbReference type="InterPro" id="IPR009056">
    <property type="entry name" value="Cyt_c-like_dom"/>
</dbReference>
<dbReference type="SUPFAM" id="SSF46626">
    <property type="entry name" value="Cytochrome c"/>
    <property type="match status" value="1"/>
</dbReference>
<dbReference type="PROSITE" id="PS51007">
    <property type="entry name" value="CYTC"/>
    <property type="match status" value="1"/>
</dbReference>
<dbReference type="RefSeq" id="WP_285570589.1">
    <property type="nucleotide sequence ID" value="NZ_BSDE01000001.1"/>
</dbReference>
<evidence type="ECO:0000256" key="5">
    <source>
        <dbReference type="SAM" id="Phobius"/>
    </source>
</evidence>
<evidence type="ECO:0000256" key="3">
    <source>
        <dbReference type="ARBA" id="ARBA00023004"/>
    </source>
</evidence>
<keyword evidence="1 4" id="KW-0349">Heme</keyword>
<dbReference type="Pfam" id="PF13442">
    <property type="entry name" value="Cytochrome_CBB3"/>
    <property type="match status" value="1"/>
</dbReference>
<gene>
    <name evidence="7" type="ORF">GETHLI_07700</name>
</gene>
<proteinExistence type="predicted"/>
<dbReference type="EMBL" id="BSDE01000001">
    <property type="protein sequence ID" value="GLH72268.1"/>
    <property type="molecule type" value="Genomic_DNA"/>
</dbReference>
<keyword evidence="5" id="KW-0472">Membrane</keyword>
<sequence length="398" mass="42671">MPNTEHLRRSRFRASFADPDRLLFAVKHLRAAGHTVLDTYSPFPVHGMDEALGVRPSRLPRACLAFAALGLTLAFGFQIWSSAVDYPLRMGGKPLIALPAFIPVAFELTVLLAGLGVVASFFAVARMWPRLHVSDLHPGANDDRFILAAELAMDTQFSAVAADLDALGAVEMSLLVEDRLVKGASFWDRPAGAGALILACLPAFLLVASVPLFNRDFQKRNLAWDGGMGAPVSAQAFDASAVLRGGLVLQAPPPGTLSRSGAAPLAFAPGKTEAERAGRELINPYQPTQARFNRGKAMFERVCATCHGREGDNNGSVVVNRGAFAPTVLVSPLVRDMPDGRLFHIATYGGPMKMKGYGDLLSREDRWLVVLYIRELQKAAARPTSAPAVTPLPGGVQP</sequence>
<evidence type="ECO:0000259" key="6">
    <source>
        <dbReference type="PROSITE" id="PS51007"/>
    </source>
</evidence>
<keyword evidence="8" id="KW-1185">Reference proteome</keyword>
<evidence type="ECO:0000256" key="1">
    <source>
        <dbReference type="ARBA" id="ARBA00022617"/>
    </source>
</evidence>
<organism evidence="7 8">
    <name type="scientific">Geothrix limicola</name>
    <dbReference type="NCBI Taxonomy" id="2927978"/>
    <lineage>
        <taxon>Bacteria</taxon>
        <taxon>Pseudomonadati</taxon>
        <taxon>Acidobacteriota</taxon>
        <taxon>Holophagae</taxon>
        <taxon>Holophagales</taxon>
        <taxon>Holophagaceae</taxon>
        <taxon>Geothrix</taxon>
    </lineage>
</organism>
<keyword evidence="2 4" id="KW-0479">Metal-binding</keyword>
<name>A0ABQ5QD04_9BACT</name>